<dbReference type="Pfam" id="PF13472">
    <property type="entry name" value="Lipase_GDSL_2"/>
    <property type="match status" value="1"/>
</dbReference>
<proteinExistence type="predicted"/>
<accession>A0A4R4FC81</accession>
<dbReference type="PANTHER" id="PTHR30383:SF29">
    <property type="entry name" value="SGNH HYDROLASE-TYPE ESTERASE DOMAIN-CONTAINING PROTEIN"/>
    <property type="match status" value="1"/>
</dbReference>
<dbReference type="EMBL" id="SMMX01000011">
    <property type="protein sequence ID" value="TDA21087.1"/>
    <property type="molecule type" value="Genomic_DNA"/>
</dbReference>
<protein>
    <submittedName>
        <fullName evidence="2">Arylesterase</fullName>
    </submittedName>
</protein>
<dbReference type="InterPro" id="IPR036514">
    <property type="entry name" value="SGNH_hydro_sf"/>
</dbReference>
<feature type="domain" description="SGNH hydrolase-type esterase" evidence="1">
    <location>
        <begin position="6"/>
        <end position="190"/>
    </location>
</feature>
<evidence type="ECO:0000313" key="3">
    <source>
        <dbReference type="Proteomes" id="UP000295710"/>
    </source>
</evidence>
<name>A0A4R4FC81_9FIRM</name>
<dbReference type="Proteomes" id="UP000295710">
    <property type="component" value="Unassembled WGS sequence"/>
</dbReference>
<dbReference type="AlphaFoldDB" id="A0A4R4FC81"/>
<organism evidence="2 3">
    <name type="scientific">Extibacter muris</name>
    <dbReference type="NCBI Taxonomy" id="1796622"/>
    <lineage>
        <taxon>Bacteria</taxon>
        <taxon>Bacillati</taxon>
        <taxon>Bacillota</taxon>
        <taxon>Clostridia</taxon>
        <taxon>Lachnospirales</taxon>
        <taxon>Lachnospiraceae</taxon>
        <taxon>Extibacter</taxon>
    </lineage>
</organism>
<reference evidence="2 3" key="1">
    <citation type="journal article" date="2016" name="Nat. Microbiol.">
        <title>The Mouse Intestinal Bacterial Collection (miBC) provides host-specific insight into cultured diversity and functional potential of the gut microbiota.</title>
        <authorList>
            <person name="Lagkouvardos I."/>
            <person name="Pukall R."/>
            <person name="Abt B."/>
            <person name="Foesel B.U."/>
            <person name="Meier-Kolthoff J.P."/>
            <person name="Kumar N."/>
            <person name="Bresciani A."/>
            <person name="Martinez I."/>
            <person name="Just S."/>
            <person name="Ziegler C."/>
            <person name="Brugiroux S."/>
            <person name="Garzetti D."/>
            <person name="Wenning M."/>
            <person name="Bui T.P."/>
            <person name="Wang J."/>
            <person name="Hugenholtz F."/>
            <person name="Plugge C.M."/>
            <person name="Peterson D.A."/>
            <person name="Hornef M.W."/>
            <person name="Baines J.F."/>
            <person name="Smidt H."/>
            <person name="Walter J."/>
            <person name="Kristiansen K."/>
            <person name="Nielsen H.B."/>
            <person name="Haller D."/>
            <person name="Overmann J."/>
            <person name="Stecher B."/>
            <person name="Clavel T."/>
        </authorList>
    </citation>
    <scope>NUCLEOTIDE SEQUENCE [LARGE SCALE GENOMIC DNA]</scope>
    <source>
        <strain evidence="2 3">DSM 28560</strain>
    </source>
</reference>
<dbReference type="RefSeq" id="WP_132278646.1">
    <property type="nucleotide sequence ID" value="NZ_JAOBST010000018.1"/>
</dbReference>
<keyword evidence="3" id="KW-1185">Reference proteome</keyword>
<dbReference type="InterPro" id="IPR013830">
    <property type="entry name" value="SGNH_hydro"/>
</dbReference>
<dbReference type="PANTHER" id="PTHR30383">
    <property type="entry name" value="THIOESTERASE 1/PROTEASE 1/LYSOPHOSPHOLIPASE L1"/>
    <property type="match status" value="1"/>
</dbReference>
<dbReference type="InterPro" id="IPR051532">
    <property type="entry name" value="Ester_Hydrolysis_Enzymes"/>
</dbReference>
<dbReference type="Gene3D" id="3.40.50.1110">
    <property type="entry name" value="SGNH hydrolase"/>
    <property type="match status" value="1"/>
</dbReference>
<comment type="caution">
    <text evidence="2">The sequence shown here is derived from an EMBL/GenBank/DDBJ whole genome shotgun (WGS) entry which is preliminary data.</text>
</comment>
<dbReference type="SUPFAM" id="SSF52266">
    <property type="entry name" value="SGNH hydrolase"/>
    <property type="match status" value="1"/>
</dbReference>
<sequence>MMQVLCYGDSNTWGYRPETDGRLIWEERYPGILSKKLGAGYRVAENGLCGRTTCFDSTTEPYVNGLEEANVCALVHAPVDIAVVMLGTNDCKDEYGAEVDDIGQGMEKVAEVFEHAGAHIILAAPPVLRGLEKSPFYREFGRGAEEKSRRLAACYQSLASRRGWQFLNVDTVARAGNLDRIHLDKEGHRRLAEGIYRMIARKEERDEQKHRKSIRRE</sequence>
<evidence type="ECO:0000313" key="2">
    <source>
        <dbReference type="EMBL" id="TDA21087.1"/>
    </source>
</evidence>
<evidence type="ECO:0000259" key="1">
    <source>
        <dbReference type="Pfam" id="PF13472"/>
    </source>
</evidence>
<gene>
    <name evidence="2" type="ORF">E1963_13085</name>
</gene>